<evidence type="ECO:0000259" key="7">
    <source>
        <dbReference type="PROSITE" id="PS50045"/>
    </source>
</evidence>
<dbReference type="Gene3D" id="1.10.8.60">
    <property type="match status" value="1"/>
</dbReference>
<dbReference type="CDD" id="cd00156">
    <property type="entry name" value="REC"/>
    <property type="match status" value="1"/>
</dbReference>
<dbReference type="GO" id="GO:0000160">
    <property type="term" value="P:phosphorelay signal transduction system"/>
    <property type="evidence" value="ECO:0007669"/>
    <property type="project" value="InterPro"/>
</dbReference>
<organism evidence="9 10">
    <name type="scientific">Pseudoalteromonas phenolica</name>
    <dbReference type="NCBI Taxonomy" id="161398"/>
    <lineage>
        <taxon>Bacteria</taxon>
        <taxon>Pseudomonadati</taxon>
        <taxon>Pseudomonadota</taxon>
        <taxon>Gammaproteobacteria</taxon>
        <taxon>Alteromonadales</taxon>
        <taxon>Pseudoalteromonadaceae</taxon>
        <taxon>Pseudoalteromonas</taxon>
    </lineage>
</organism>
<dbReference type="InterPro" id="IPR002078">
    <property type="entry name" value="Sigma_54_int"/>
</dbReference>
<reference evidence="9 10" key="1">
    <citation type="submission" date="2015-11" db="EMBL/GenBank/DDBJ databases">
        <authorList>
            <person name="Zhang Y."/>
            <person name="Guo Z."/>
        </authorList>
    </citation>
    <scope>NUCLEOTIDE SEQUENCE [LARGE SCALE GENOMIC DNA]</scope>
    <source>
        <strain evidence="9 10">KCTC 12086</strain>
    </source>
</reference>
<dbReference type="PATRIC" id="fig|161398.10.peg.3368"/>
<dbReference type="PANTHER" id="PTHR32071:SF113">
    <property type="entry name" value="ALGINATE BIOSYNTHESIS TRANSCRIPTIONAL REGULATORY PROTEIN ALGB"/>
    <property type="match status" value="1"/>
</dbReference>
<dbReference type="Gene3D" id="3.40.50.2300">
    <property type="match status" value="1"/>
</dbReference>
<keyword evidence="1" id="KW-0547">Nucleotide-binding</keyword>
<name>A0A0S2K6W6_9GAMM</name>
<dbReference type="STRING" id="161398.PP2015_3304"/>
<dbReference type="SMART" id="SM00448">
    <property type="entry name" value="REC"/>
    <property type="match status" value="1"/>
</dbReference>
<accession>A0A0S2K6W6</accession>
<dbReference type="PROSITE" id="PS50045">
    <property type="entry name" value="SIGMA54_INTERACT_4"/>
    <property type="match status" value="1"/>
</dbReference>
<dbReference type="InterPro" id="IPR009057">
    <property type="entry name" value="Homeodomain-like_sf"/>
</dbReference>
<dbReference type="Pfam" id="PF00158">
    <property type="entry name" value="Sigma54_activat"/>
    <property type="match status" value="1"/>
</dbReference>
<dbReference type="Pfam" id="PF02954">
    <property type="entry name" value="HTH_8"/>
    <property type="match status" value="1"/>
</dbReference>
<evidence type="ECO:0000256" key="5">
    <source>
        <dbReference type="ARBA" id="ARBA00023163"/>
    </source>
</evidence>
<dbReference type="InterPro" id="IPR001789">
    <property type="entry name" value="Sig_transdc_resp-reg_receiver"/>
</dbReference>
<sequence length="476" mass="52344">MTQTAKQAGHILIVDDNTDILIAAKLLLKKYYQKVHTTDNPFDIEEIVKTQPIDVILLDMNFSQDAISGKEGFYWLKKVVEQDPSIAVLLMTAYGDIQLAVDAIKAGAADFVAKPWQNDQLLGAVAAAYAHAQDKQKVGQLTRQTQGLNQALNQGAGGKNFDFLGQSAAMQQVFSTIEKAALTDANILITGESGTGKELAAHAIHQASLRRENALISLDMGAIADNLFESELFGHKKGAFTDAKADKVGRFELANEGSLFLDELGNLPLSQQTTLLAALQNRQVTPVGGNKAIDVNIRLICATNDNLQQAVDEGRFRQDLLYRINTIEIRLPPLRERSEDIPLLVNYYLEHFCHKYKRTLSVSDTDLQTLSAYAWPGNVRELAHAIERAVILSEGELLDISTVVGQVTTTAQPSQADSAQSESDQLVNADTFNLEELEHRTVRAALKHYQGNVSQAAKALGLTRGAMYRRLEKYDL</sequence>
<dbReference type="SUPFAM" id="SSF52540">
    <property type="entry name" value="P-loop containing nucleoside triphosphate hydrolases"/>
    <property type="match status" value="1"/>
</dbReference>
<dbReference type="GO" id="GO:0005524">
    <property type="term" value="F:ATP binding"/>
    <property type="evidence" value="ECO:0007669"/>
    <property type="project" value="UniProtKB-KW"/>
</dbReference>
<dbReference type="FunFam" id="3.40.50.300:FF:000006">
    <property type="entry name" value="DNA-binding transcriptional regulator NtrC"/>
    <property type="match status" value="1"/>
</dbReference>
<dbReference type="CDD" id="cd00009">
    <property type="entry name" value="AAA"/>
    <property type="match status" value="1"/>
</dbReference>
<dbReference type="Pfam" id="PF00072">
    <property type="entry name" value="Response_reg"/>
    <property type="match status" value="1"/>
</dbReference>
<dbReference type="InterPro" id="IPR058031">
    <property type="entry name" value="AAA_lid_NorR"/>
</dbReference>
<dbReference type="PRINTS" id="PR01590">
    <property type="entry name" value="HTHFIS"/>
</dbReference>
<keyword evidence="4" id="KW-0238">DNA-binding</keyword>
<dbReference type="AlphaFoldDB" id="A0A0S2K6W6"/>
<dbReference type="KEGG" id="pphe:PP2015_3304"/>
<keyword evidence="10" id="KW-1185">Reference proteome</keyword>
<keyword evidence="3" id="KW-0805">Transcription regulation</keyword>
<dbReference type="OrthoDB" id="9804019at2"/>
<feature type="domain" description="Response regulatory" evidence="8">
    <location>
        <begin position="10"/>
        <end position="129"/>
    </location>
</feature>
<dbReference type="Proteomes" id="UP000061457">
    <property type="component" value="Chromosome I"/>
</dbReference>
<keyword evidence="5" id="KW-0804">Transcription</keyword>
<dbReference type="PROSITE" id="PS00676">
    <property type="entry name" value="SIGMA54_INTERACT_2"/>
    <property type="match status" value="1"/>
</dbReference>
<dbReference type="InterPro" id="IPR025944">
    <property type="entry name" value="Sigma_54_int_dom_CS"/>
</dbReference>
<evidence type="ECO:0000259" key="8">
    <source>
        <dbReference type="PROSITE" id="PS50110"/>
    </source>
</evidence>
<protein>
    <submittedName>
        <fullName evidence="9">ATPase AAA</fullName>
    </submittedName>
</protein>
<dbReference type="InterPro" id="IPR027417">
    <property type="entry name" value="P-loop_NTPase"/>
</dbReference>
<dbReference type="SUPFAM" id="SSF52172">
    <property type="entry name" value="CheY-like"/>
    <property type="match status" value="1"/>
</dbReference>
<dbReference type="PROSITE" id="PS50110">
    <property type="entry name" value="RESPONSE_REGULATORY"/>
    <property type="match status" value="1"/>
</dbReference>
<dbReference type="GO" id="GO:0043565">
    <property type="term" value="F:sequence-specific DNA binding"/>
    <property type="evidence" value="ECO:0007669"/>
    <property type="project" value="InterPro"/>
</dbReference>
<dbReference type="Gene3D" id="3.40.50.300">
    <property type="entry name" value="P-loop containing nucleotide triphosphate hydrolases"/>
    <property type="match status" value="1"/>
</dbReference>
<dbReference type="EMBL" id="CP013187">
    <property type="protein sequence ID" value="ALO43780.1"/>
    <property type="molecule type" value="Genomic_DNA"/>
</dbReference>
<dbReference type="InterPro" id="IPR011006">
    <property type="entry name" value="CheY-like_superfamily"/>
</dbReference>
<dbReference type="PANTHER" id="PTHR32071">
    <property type="entry name" value="TRANSCRIPTIONAL REGULATORY PROTEIN"/>
    <property type="match status" value="1"/>
</dbReference>
<dbReference type="InterPro" id="IPR003593">
    <property type="entry name" value="AAA+_ATPase"/>
</dbReference>
<evidence type="ECO:0000313" key="9">
    <source>
        <dbReference type="EMBL" id="ALO43780.1"/>
    </source>
</evidence>
<evidence type="ECO:0000256" key="1">
    <source>
        <dbReference type="ARBA" id="ARBA00022741"/>
    </source>
</evidence>
<dbReference type="Pfam" id="PF25601">
    <property type="entry name" value="AAA_lid_14"/>
    <property type="match status" value="1"/>
</dbReference>
<evidence type="ECO:0000256" key="2">
    <source>
        <dbReference type="ARBA" id="ARBA00022840"/>
    </source>
</evidence>
<feature type="modified residue" description="4-aspartylphosphate" evidence="6">
    <location>
        <position position="59"/>
    </location>
</feature>
<gene>
    <name evidence="9" type="ORF">PP2015_3304</name>
</gene>
<dbReference type="InterPro" id="IPR025943">
    <property type="entry name" value="Sigma_54_int_dom_ATP-bd_2"/>
</dbReference>
<dbReference type="SUPFAM" id="SSF46689">
    <property type="entry name" value="Homeodomain-like"/>
    <property type="match status" value="1"/>
</dbReference>
<proteinExistence type="predicted"/>
<dbReference type="SMART" id="SM00382">
    <property type="entry name" value="AAA"/>
    <property type="match status" value="1"/>
</dbReference>
<evidence type="ECO:0000256" key="4">
    <source>
        <dbReference type="ARBA" id="ARBA00023125"/>
    </source>
</evidence>
<dbReference type="RefSeq" id="WP_058031422.1">
    <property type="nucleotide sequence ID" value="NZ_CP013187.1"/>
</dbReference>
<dbReference type="InterPro" id="IPR002197">
    <property type="entry name" value="HTH_Fis"/>
</dbReference>
<dbReference type="GO" id="GO:0006355">
    <property type="term" value="P:regulation of DNA-templated transcription"/>
    <property type="evidence" value="ECO:0007669"/>
    <property type="project" value="InterPro"/>
</dbReference>
<evidence type="ECO:0000256" key="6">
    <source>
        <dbReference type="PROSITE-ProRule" id="PRU00169"/>
    </source>
</evidence>
<dbReference type="PROSITE" id="PS00688">
    <property type="entry name" value="SIGMA54_INTERACT_3"/>
    <property type="match status" value="1"/>
</dbReference>
<dbReference type="Gene3D" id="1.10.10.60">
    <property type="entry name" value="Homeodomain-like"/>
    <property type="match status" value="1"/>
</dbReference>
<feature type="domain" description="Sigma-54 factor interaction" evidence="7">
    <location>
        <begin position="163"/>
        <end position="391"/>
    </location>
</feature>
<keyword evidence="2" id="KW-0067">ATP-binding</keyword>
<evidence type="ECO:0000256" key="3">
    <source>
        <dbReference type="ARBA" id="ARBA00023015"/>
    </source>
</evidence>
<keyword evidence="6" id="KW-0597">Phosphoprotein</keyword>
<evidence type="ECO:0000313" key="10">
    <source>
        <dbReference type="Proteomes" id="UP000061457"/>
    </source>
</evidence>